<sequence>MLEIIIEDDIYVTKNTNVVDTKIHINYNDYCFPSATWTDFTFPVLEWWKNTLIGAKNADNISLTLPFHDGSFWLQVYKNKTFDLRINFVNGRGIKKIELTAYCGYYEFLNEIYKAIKKFAKILYKNDMHKGDFSPVYEQTMLSIVELKEFLNE</sequence>
<protein>
    <submittedName>
        <fullName evidence="1">Uncharacterized protein</fullName>
    </submittedName>
</protein>
<evidence type="ECO:0000313" key="1">
    <source>
        <dbReference type="EMBL" id="VYU10051.1"/>
    </source>
</evidence>
<proteinExistence type="predicted"/>
<dbReference type="AlphaFoldDB" id="A0A6N3C6F4"/>
<gene>
    <name evidence="1" type="ORF">CHLFYP18_06341</name>
</gene>
<reference evidence="1" key="1">
    <citation type="submission" date="2019-11" db="EMBL/GenBank/DDBJ databases">
        <authorList>
            <person name="Feng L."/>
        </authorList>
    </citation>
    <scope>NUCLEOTIDE SEQUENCE</scope>
    <source>
        <strain evidence="1">ChathewayiLFYP18</strain>
    </source>
</reference>
<dbReference type="EMBL" id="CACRUH010000021">
    <property type="protein sequence ID" value="VYU10051.1"/>
    <property type="molecule type" value="Genomic_DNA"/>
</dbReference>
<organism evidence="1">
    <name type="scientific">Hungatella hathewayi</name>
    <dbReference type="NCBI Taxonomy" id="154046"/>
    <lineage>
        <taxon>Bacteria</taxon>
        <taxon>Bacillati</taxon>
        <taxon>Bacillota</taxon>
        <taxon>Clostridia</taxon>
        <taxon>Lachnospirales</taxon>
        <taxon>Lachnospiraceae</taxon>
        <taxon>Hungatella</taxon>
    </lineage>
</organism>
<name>A0A6N3C6F4_9FIRM</name>
<accession>A0A6N3C6F4</accession>
<dbReference type="RefSeq" id="WP_156832685.1">
    <property type="nucleotide sequence ID" value="NZ_CACRUH010000021.1"/>
</dbReference>